<evidence type="ECO:0000256" key="6">
    <source>
        <dbReference type="NCBIfam" id="TIGR00152"/>
    </source>
</evidence>
<evidence type="ECO:0000313" key="7">
    <source>
        <dbReference type="EMBL" id="EFA43930.1"/>
    </source>
</evidence>
<dbReference type="HOGENOM" id="CLU_057180_3_1_10"/>
<dbReference type="PROSITE" id="PS51219">
    <property type="entry name" value="DPCK"/>
    <property type="match status" value="1"/>
</dbReference>
<dbReference type="PANTHER" id="PTHR10695:SF46">
    <property type="entry name" value="BIFUNCTIONAL COENZYME A SYNTHASE-RELATED"/>
    <property type="match status" value="1"/>
</dbReference>
<feature type="binding site" evidence="5">
    <location>
        <begin position="10"/>
        <end position="15"/>
    </location>
    <ligand>
        <name>ATP</name>
        <dbReference type="ChEBI" id="CHEBI:30616"/>
    </ligand>
</feature>
<dbReference type="PANTHER" id="PTHR10695">
    <property type="entry name" value="DEPHOSPHO-COA KINASE-RELATED"/>
    <property type="match status" value="1"/>
</dbReference>
<evidence type="ECO:0000256" key="4">
    <source>
        <dbReference type="ARBA" id="ARBA00022993"/>
    </source>
</evidence>
<proteinExistence type="inferred from homology"/>
<dbReference type="GO" id="GO:0004140">
    <property type="term" value="F:dephospho-CoA kinase activity"/>
    <property type="evidence" value="ECO:0007669"/>
    <property type="project" value="UniProtKB-UniRule"/>
</dbReference>
<gene>
    <name evidence="5 7" type="primary">coaE</name>
    <name evidence="7" type="ORF">HMPREF0645_1648</name>
</gene>
<keyword evidence="5 7" id="KW-0418">Kinase</keyword>
<protein>
    <recommendedName>
        <fullName evidence="5 6">Dephospho-CoA kinase</fullName>
        <ecNumber evidence="5 6">2.7.1.24</ecNumber>
    </recommendedName>
    <alternativeName>
        <fullName evidence="5">Dephosphocoenzyme A kinase</fullName>
    </alternativeName>
</protein>
<accession>D1PXG3</accession>
<dbReference type="RefSeq" id="WP_007173751.1">
    <property type="nucleotide sequence ID" value="NZ_GG704781.1"/>
</dbReference>
<comment type="similarity">
    <text evidence="1 5">Belongs to the CoaE family.</text>
</comment>
<dbReference type="HAMAP" id="MF_00376">
    <property type="entry name" value="Dephospho_CoA_kinase"/>
    <property type="match status" value="1"/>
</dbReference>
<evidence type="ECO:0000256" key="3">
    <source>
        <dbReference type="ARBA" id="ARBA00022840"/>
    </source>
</evidence>
<keyword evidence="4 5" id="KW-0173">Coenzyme A biosynthesis</keyword>
<dbReference type="GO" id="GO:0005737">
    <property type="term" value="C:cytoplasm"/>
    <property type="evidence" value="ECO:0007669"/>
    <property type="project" value="UniProtKB-SubCell"/>
</dbReference>
<dbReference type="InterPro" id="IPR027417">
    <property type="entry name" value="P-loop_NTPase"/>
</dbReference>
<dbReference type="Proteomes" id="UP000003160">
    <property type="component" value="Unassembled WGS sequence"/>
</dbReference>
<dbReference type="GO" id="GO:0015937">
    <property type="term" value="P:coenzyme A biosynthetic process"/>
    <property type="evidence" value="ECO:0007669"/>
    <property type="project" value="UniProtKB-UniRule"/>
</dbReference>
<keyword evidence="2 5" id="KW-0547">Nucleotide-binding</keyword>
<keyword evidence="5 7" id="KW-0808">Transferase</keyword>
<keyword evidence="8" id="KW-1185">Reference proteome</keyword>
<comment type="catalytic activity">
    <reaction evidence="5">
        <text>3'-dephospho-CoA + ATP = ADP + CoA + H(+)</text>
        <dbReference type="Rhea" id="RHEA:18245"/>
        <dbReference type="ChEBI" id="CHEBI:15378"/>
        <dbReference type="ChEBI" id="CHEBI:30616"/>
        <dbReference type="ChEBI" id="CHEBI:57287"/>
        <dbReference type="ChEBI" id="CHEBI:57328"/>
        <dbReference type="ChEBI" id="CHEBI:456216"/>
        <dbReference type="EC" id="2.7.1.24"/>
    </reaction>
</comment>
<evidence type="ECO:0000313" key="8">
    <source>
        <dbReference type="Proteomes" id="UP000003160"/>
    </source>
</evidence>
<keyword evidence="3 5" id="KW-0067">ATP-binding</keyword>
<comment type="pathway">
    <text evidence="5">Cofactor biosynthesis; coenzyme A biosynthesis; CoA from (R)-pantothenate: step 5/5.</text>
</comment>
<dbReference type="Pfam" id="PF01121">
    <property type="entry name" value="CoaE"/>
    <property type="match status" value="1"/>
</dbReference>
<dbReference type="InterPro" id="IPR001977">
    <property type="entry name" value="Depp_CoAkinase"/>
</dbReference>
<dbReference type="Gene3D" id="3.40.50.300">
    <property type="entry name" value="P-loop containing nucleotide triphosphate hydrolases"/>
    <property type="match status" value="1"/>
</dbReference>
<reference evidence="7 8" key="1">
    <citation type="submission" date="2009-10" db="EMBL/GenBank/DDBJ databases">
        <authorList>
            <person name="Qin X."/>
            <person name="Bachman B."/>
            <person name="Battles P."/>
            <person name="Bell A."/>
            <person name="Bess C."/>
            <person name="Bickham C."/>
            <person name="Chaboub L."/>
            <person name="Chen D."/>
            <person name="Coyle M."/>
            <person name="Deiros D.R."/>
            <person name="Dinh H."/>
            <person name="Forbes L."/>
            <person name="Fowler G."/>
            <person name="Francisco L."/>
            <person name="Fu Q."/>
            <person name="Gubbala S."/>
            <person name="Hale W."/>
            <person name="Han Y."/>
            <person name="Hemphill L."/>
            <person name="Highlander S.K."/>
            <person name="Hirani K."/>
            <person name="Hogues M."/>
            <person name="Jackson L."/>
            <person name="Jakkamsetti A."/>
            <person name="Javaid M."/>
            <person name="Jiang H."/>
            <person name="Korchina V."/>
            <person name="Kovar C."/>
            <person name="Lara F."/>
            <person name="Lee S."/>
            <person name="Mata R."/>
            <person name="Mathew T."/>
            <person name="Moen C."/>
            <person name="Morales K."/>
            <person name="Munidasa M."/>
            <person name="Nazareth L."/>
            <person name="Ngo R."/>
            <person name="Nguyen L."/>
            <person name="Okwuonu G."/>
            <person name="Ongeri F."/>
            <person name="Patil S."/>
            <person name="Petrosino J."/>
            <person name="Pham C."/>
            <person name="Pham P."/>
            <person name="Pu L.-L."/>
            <person name="Puazo M."/>
            <person name="Raj R."/>
            <person name="Reid J."/>
            <person name="Rouhana J."/>
            <person name="Saada N."/>
            <person name="Shang Y."/>
            <person name="Simmons D."/>
            <person name="Thornton R."/>
            <person name="Warren J."/>
            <person name="Weissenberger G."/>
            <person name="Zhang J."/>
            <person name="Zhang L."/>
            <person name="Zhou C."/>
            <person name="Zhu D."/>
            <person name="Muzny D."/>
            <person name="Worley K."/>
            <person name="Gibbs R."/>
        </authorList>
    </citation>
    <scope>NUCLEOTIDE SEQUENCE [LARGE SCALE GENOMIC DNA]</scope>
    <source>
        <strain evidence="7 8">DSM 17361</strain>
    </source>
</reference>
<dbReference type="EC" id="2.7.1.24" evidence="5 6"/>
<dbReference type="GO" id="GO:0005524">
    <property type="term" value="F:ATP binding"/>
    <property type="evidence" value="ECO:0007669"/>
    <property type="project" value="UniProtKB-UniRule"/>
</dbReference>
<comment type="subcellular location">
    <subcellularLocation>
        <location evidence="5">Cytoplasm</location>
    </subcellularLocation>
</comment>
<dbReference type="SUPFAM" id="SSF52540">
    <property type="entry name" value="P-loop containing nucleoside triphosphate hydrolases"/>
    <property type="match status" value="1"/>
</dbReference>
<dbReference type="eggNOG" id="COG0237">
    <property type="taxonomic scope" value="Bacteria"/>
</dbReference>
<dbReference type="EMBL" id="ACKS01000070">
    <property type="protein sequence ID" value="EFA43930.1"/>
    <property type="molecule type" value="Genomic_DNA"/>
</dbReference>
<dbReference type="CDD" id="cd02022">
    <property type="entry name" value="DPCK"/>
    <property type="match status" value="1"/>
</dbReference>
<organism evidence="7 8">
    <name type="scientific">Hallella bergensis DSM 17361</name>
    <dbReference type="NCBI Taxonomy" id="585502"/>
    <lineage>
        <taxon>Bacteria</taxon>
        <taxon>Pseudomonadati</taxon>
        <taxon>Bacteroidota</taxon>
        <taxon>Bacteroidia</taxon>
        <taxon>Bacteroidales</taxon>
        <taxon>Prevotellaceae</taxon>
        <taxon>Hallella</taxon>
    </lineage>
</organism>
<dbReference type="NCBIfam" id="TIGR00152">
    <property type="entry name" value="dephospho-CoA kinase"/>
    <property type="match status" value="1"/>
</dbReference>
<evidence type="ECO:0000256" key="5">
    <source>
        <dbReference type="HAMAP-Rule" id="MF_00376"/>
    </source>
</evidence>
<dbReference type="AlphaFoldDB" id="D1PXG3"/>
<dbReference type="UniPathway" id="UPA00241">
    <property type="reaction ID" value="UER00356"/>
</dbReference>
<sequence>MRVAITGGIGSGKSHVCRLLAKRGIKVYDCDAAAERLMHDDVQLCRELSDLVGPDVYSGGVLQKAVLVRYLLMSEHNKQAINNVVHPAVARDFINSDYTWLESAILFESGFNNRVSFDFVVCVCAPLDARIARVMRRDNTTFEKTMEWINRQMPQEAVAERSDFIIENDGRKDLEVQIDQLLIQINNK</sequence>
<evidence type="ECO:0000256" key="2">
    <source>
        <dbReference type="ARBA" id="ARBA00022741"/>
    </source>
</evidence>
<dbReference type="OrthoDB" id="9812943at2"/>
<evidence type="ECO:0000256" key="1">
    <source>
        <dbReference type="ARBA" id="ARBA00009018"/>
    </source>
</evidence>
<comment type="function">
    <text evidence="5">Catalyzes the phosphorylation of the 3'-hydroxyl group of dephosphocoenzyme A to form coenzyme A.</text>
</comment>
<keyword evidence="5" id="KW-0963">Cytoplasm</keyword>
<comment type="caution">
    <text evidence="7">The sequence shown here is derived from an EMBL/GenBank/DDBJ whole genome shotgun (WGS) entry which is preliminary data.</text>
</comment>
<name>D1PXG3_9BACT</name>